<dbReference type="Proteomes" id="UP000265520">
    <property type="component" value="Unassembled WGS sequence"/>
</dbReference>
<comment type="caution">
    <text evidence="2">The sequence shown here is derived from an EMBL/GenBank/DDBJ whole genome shotgun (WGS) entry which is preliminary data.</text>
</comment>
<accession>A0A392RH71</accession>
<evidence type="ECO:0000313" key="3">
    <source>
        <dbReference type="Proteomes" id="UP000265520"/>
    </source>
</evidence>
<dbReference type="AlphaFoldDB" id="A0A392RH71"/>
<name>A0A392RH71_9FABA</name>
<evidence type="ECO:0000256" key="1">
    <source>
        <dbReference type="SAM" id="MobiDB-lite"/>
    </source>
</evidence>
<dbReference type="EMBL" id="LXQA010225000">
    <property type="protein sequence ID" value="MCI35599.1"/>
    <property type="molecule type" value="Genomic_DNA"/>
</dbReference>
<feature type="compositionally biased region" description="Polar residues" evidence="1">
    <location>
        <begin position="8"/>
        <end position="17"/>
    </location>
</feature>
<feature type="compositionally biased region" description="Basic residues" evidence="1">
    <location>
        <begin position="18"/>
        <end position="27"/>
    </location>
</feature>
<feature type="region of interest" description="Disordered" evidence="1">
    <location>
        <begin position="1"/>
        <end position="31"/>
    </location>
</feature>
<reference evidence="2 3" key="1">
    <citation type="journal article" date="2018" name="Front. Plant Sci.">
        <title>Red Clover (Trifolium pratense) and Zigzag Clover (T. medium) - A Picture of Genomic Similarities and Differences.</title>
        <authorList>
            <person name="Dluhosova J."/>
            <person name="Istvanek J."/>
            <person name="Nedelnik J."/>
            <person name="Repkova J."/>
        </authorList>
    </citation>
    <scope>NUCLEOTIDE SEQUENCE [LARGE SCALE GENOMIC DNA]</scope>
    <source>
        <strain evidence="3">cv. 10/8</strain>
        <tissue evidence="2">Leaf</tissue>
    </source>
</reference>
<evidence type="ECO:0000313" key="2">
    <source>
        <dbReference type="EMBL" id="MCI35599.1"/>
    </source>
</evidence>
<feature type="region of interest" description="Disordered" evidence="1">
    <location>
        <begin position="49"/>
        <end position="76"/>
    </location>
</feature>
<protein>
    <submittedName>
        <fullName evidence="2">Uncharacterized protein</fullName>
    </submittedName>
</protein>
<organism evidence="2 3">
    <name type="scientific">Trifolium medium</name>
    <dbReference type="NCBI Taxonomy" id="97028"/>
    <lineage>
        <taxon>Eukaryota</taxon>
        <taxon>Viridiplantae</taxon>
        <taxon>Streptophyta</taxon>
        <taxon>Embryophyta</taxon>
        <taxon>Tracheophyta</taxon>
        <taxon>Spermatophyta</taxon>
        <taxon>Magnoliopsida</taxon>
        <taxon>eudicotyledons</taxon>
        <taxon>Gunneridae</taxon>
        <taxon>Pentapetalae</taxon>
        <taxon>rosids</taxon>
        <taxon>fabids</taxon>
        <taxon>Fabales</taxon>
        <taxon>Fabaceae</taxon>
        <taxon>Papilionoideae</taxon>
        <taxon>50 kb inversion clade</taxon>
        <taxon>NPAAA clade</taxon>
        <taxon>Hologalegina</taxon>
        <taxon>IRL clade</taxon>
        <taxon>Trifolieae</taxon>
        <taxon>Trifolium</taxon>
    </lineage>
</organism>
<proteinExistence type="predicted"/>
<keyword evidence="3" id="KW-1185">Reference proteome</keyword>
<sequence length="112" mass="12216">MSSSSSSLNKGGDNQNLKKNRTHRKPLSHLPFPQILGPKCLRLVEVVNSASGTSRRRKNDKERGSDQVSSIPGADATQLAVPTSGVNYIMGEEALEDVDELLIVRKNQMQSV</sequence>